<dbReference type="GO" id="GO:0005829">
    <property type="term" value="C:cytosol"/>
    <property type="evidence" value="ECO:0007669"/>
    <property type="project" value="TreeGrafter"/>
</dbReference>
<dbReference type="GO" id="GO:0016579">
    <property type="term" value="P:protein deubiquitination"/>
    <property type="evidence" value="ECO:0007669"/>
    <property type="project" value="InterPro"/>
</dbReference>
<name>A0A6A6LP45_HEVBR</name>
<dbReference type="AlphaFoldDB" id="A0A6A6LP45"/>
<protein>
    <recommendedName>
        <fullName evidence="1">USP domain-containing protein</fullName>
    </recommendedName>
</protein>
<evidence type="ECO:0000313" key="2">
    <source>
        <dbReference type="EMBL" id="KAF2302028.1"/>
    </source>
</evidence>
<dbReference type="Gene3D" id="3.90.70.10">
    <property type="entry name" value="Cysteine proteinases"/>
    <property type="match status" value="1"/>
</dbReference>
<gene>
    <name evidence="2" type="ORF">GH714_031527</name>
</gene>
<feature type="domain" description="USP" evidence="1">
    <location>
        <begin position="1"/>
        <end position="257"/>
    </location>
</feature>
<dbReference type="InterPro" id="IPR050164">
    <property type="entry name" value="Peptidase_C19"/>
</dbReference>
<dbReference type="PROSITE" id="PS50235">
    <property type="entry name" value="USP_3"/>
    <property type="match status" value="1"/>
</dbReference>
<dbReference type="InterPro" id="IPR028889">
    <property type="entry name" value="USP"/>
</dbReference>
<dbReference type="EMBL" id="JAAGAX010000010">
    <property type="protein sequence ID" value="KAF2302028.1"/>
    <property type="molecule type" value="Genomic_DNA"/>
</dbReference>
<dbReference type="GO" id="GO:0004843">
    <property type="term" value="F:cysteine-type deubiquitinase activity"/>
    <property type="evidence" value="ECO:0007669"/>
    <property type="project" value="InterPro"/>
</dbReference>
<dbReference type="PANTHER" id="PTHR24006:SF747">
    <property type="entry name" value="UBIQUITIN CARBOXYL-TERMINAL HYDROLASE 20"/>
    <property type="match status" value="1"/>
</dbReference>
<dbReference type="Pfam" id="PF00443">
    <property type="entry name" value="UCH"/>
    <property type="match status" value="1"/>
</dbReference>
<keyword evidence="3" id="KW-1185">Reference proteome</keyword>
<sequence length="286" mass="32072">MIRSSTYTSTIASLSPLTLTKRLESKGVTFGANGGNNLGFENENNGGELGLPIREKYVVSQAGTTDLWQSKTYFCRVLDGACIDGSLLYCNRGNCSNKDEFLLNVSVEIEDVVTIQDALESLTKVDQIAVFGTKFRGDNNKEEVCKEQQFMIDQAPAIAALHLKRFKVGEPSFIEKIGKHIEFPLELDLKLSTNGSQRSNDRQAHLKFHLYATMAFPTRWHKLDDSKVIEVAEEVAFGFHGYDLELGSSEILSLKRECTMVDYKTVCAEHFRHTFHFGPDKMLLAN</sequence>
<evidence type="ECO:0000259" key="1">
    <source>
        <dbReference type="PROSITE" id="PS50235"/>
    </source>
</evidence>
<organism evidence="2 3">
    <name type="scientific">Hevea brasiliensis</name>
    <name type="common">Para rubber tree</name>
    <name type="synonym">Siphonia brasiliensis</name>
    <dbReference type="NCBI Taxonomy" id="3981"/>
    <lineage>
        <taxon>Eukaryota</taxon>
        <taxon>Viridiplantae</taxon>
        <taxon>Streptophyta</taxon>
        <taxon>Embryophyta</taxon>
        <taxon>Tracheophyta</taxon>
        <taxon>Spermatophyta</taxon>
        <taxon>Magnoliopsida</taxon>
        <taxon>eudicotyledons</taxon>
        <taxon>Gunneridae</taxon>
        <taxon>Pentapetalae</taxon>
        <taxon>rosids</taxon>
        <taxon>fabids</taxon>
        <taxon>Malpighiales</taxon>
        <taxon>Euphorbiaceae</taxon>
        <taxon>Crotonoideae</taxon>
        <taxon>Micrandreae</taxon>
        <taxon>Hevea</taxon>
    </lineage>
</organism>
<proteinExistence type="predicted"/>
<dbReference type="InterPro" id="IPR038765">
    <property type="entry name" value="Papain-like_cys_pep_sf"/>
</dbReference>
<evidence type="ECO:0000313" key="3">
    <source>
        <dbReference type="Proteomes" id="UP000467840"/>
    </source>
</evidence>
<dbReference type="InterPro" id="IPR001394">
    <property type="entry name" value="Peptidase_C19_UCH"/>
</dbReference>
<dbReference type="PANTHER" id="PTHR24006">
    <property type="entry name" value="UBIQUITIN CARBOXYL-TERMINAL HYDROLASE"/>
    <property type="match status" value="1"/>
</dbReference>
<dbReference type="SUPFAM" id="SSF54001">
    <property type="entry name" value="Cysteine proteinases"/>
    <property type="match status" value="1"/>
</dbReference>
<accession>A0A6A6LP45</accession>
<comment type="caution">
    <text evidence="2">The sequence shown here is derived from an EMBL/GenBank/DDBJ whole genome shotgun (WGS) entry which is preliminary data.</text>
</comment>
<dbReference type="GO" id="GO:0005634">
    <property type="term" value="C:nucleus"/>
    <property type="evidence" value="ECO:0007669"/>
    <property type="project" value="TreeGrafter"/>
</dbReference>
<reference evidence="2 3" key="1">
    <citation type="journal article" date="2020" name="Mol. Plant">
        <title>The Chromosome-Based Rubber Tree Genome Provides New Insights into Spurge Genome Evolution and Rubber Biosynthesis.</title>
        <authorList>
            <person name="Liu J."/>
            <person name="Shi C."/>
            <person name="Shi C.C."/>
            <person name="Li W."/>
            <person name="Zhang Q.J."/>
            <person name="Zhang Y."/>
            <person name="Li K."/>
            <person name="Lu H.F."/>
            <person name="Shi C."/>
            <person name="Zhu S.T."/>
            <person name="Xiao Z.Y."/>
            <person name="Nan H."/>
            <person name="Yue Y."/>
            <person name="Zhu X.G."/>
            <person name="Wu Y."/>
            <person name="Hong X.N."/>
            <person name="Fan G.Y."/>
            <person name="Tong Y."/>
            <person name="Zhang D."/>
            <person name="Mao C.L."/>
            <person name="Liu Y.L."/>
            <person name="Hao S.J."/>
            <person name="Liu W.Q."/>
            <person name="Lv M.Q."/>
            <person name="Zhang H.B."/>
            <person name="Liu Y."/>
            <person name="Hu-Tang G.R."/>
            <person name="Wang J.P."/>
            <person name="Wang J.H."/>
            <person name="Sun Y.H."/>
            <person name="Ni S.B."/>
            <person name="Chen W.B."/>
            <person name="Zhang X.C."/>
            <person name="Jiao Y.N."/>
            <person name="Eichler E.E."/>
            <person name="Li G.H."/>
            <person name="Liu X."/>
            <person name="Gao L.Z."/>
        </authorList>
    </citation>
    <scope>NUCLEOTIDE SEQUENCE [LARGE SCALE GENOMIC DNA]</scope>
    <source>
        <strain evidence="3">cv. GT1</strain>
        <tissue evidence="2">Leaf</tissue>
    </source>
</reference>
<dbReference type="Proteomes" id="UP000467840">
    <property type="component" value="Chromosome 4"/>
</dbReference>